<evidence type="ECO:0000256" key="11">
    <source>
        <dbReference type="ARBA" id="ARBA00038871"/>
    </source>
</evidence>
<dbReference type="Proteomes" id="UP001445076">
    <property type="component" value="Unassembled WGS sequence"/>
</dbReference>
<dbReference type="InterPro" id="IPR003959">
    <property type="entry name" value="ATPase_AAA_core"/>
</dbReference>
<keyword evidence="3" id="KW-0963">Cytoplasm</keyword>
<dbReference type="GO" id="GO:0005813">
    <property type="term" value="C:centrosome"/>
    <property type="evidence" value="ECO:0007669"/>
    <property type="project" value="UniProtKB-ARBA"/>
</dbReference>
<comment type="catalytic activity">
    <reaction evidence="10">
        <text>n ATP + n H2O + a microtubule = n ADP + n phosphate + (n+1) alpha/beta tubulin heterodimers.</text>
        <dbReference type="EC" id="5.6.1.1"/>
    </reaction>
</comment>
<dbReference type="InterPro" id="IPR050304">
    <property type="entry name" value="MT-severing_AAA_ATPase"/>
</dbReference>
<feature type="compositionally biased region" description="Polar residues" evidence="12">
    <location>
        <begin position="316"/>
        <end position="329"/>
    </location>
</feature>
<dbReference type="GO" id="GO:0000070">
    <property type="term" value="P:mitotic sister chromatid segregation"/>
    <property type="evidence" value="ECO:0007669"/>
    <property type="project" value="UniProtKB-ARBA"/>
</dbReference>
<evidence type="ECO:0000256" key="8">
    <source>
        <dbReference type="ARBA" id="ARBA00023212"/>
    </source>
</evidence>
<keyword evidence="17" id="KW-1185">Reference proteome</keyword>
<dbReference type="Gene3D" id="1.20.58.80">
    <property type="entry name" value="Phosphotransferase system, lactose/cellobiose-type IIA subunit"/>
    <property type="match status" value="1"/>
</dbReference>
<dbReference type="Gene3D" id="3.40.50.300">
    <property type="entry name" value="P-loop containing nucleotide triphosphate hydrolases"/>
    <property type="match status" value="1"/>
</dbReference>
<evidence type="ECO:0000256" key="1">
    <source>
        <dbReference type="ARBA" id="ARBA00004370"/>
    </source>
</evidence>
<evidence type="ECO:0000313" key="16">
    <source>
        <dbReference type="EMBL" id="KAK8721373.1"/>
    </source>
</evidence>
<keyword evidence="7 13" id="KW-0472">Membrane</keyword>
<evidence type="ECO:0000313" key="17">
    <source>
        <dbReference type="Proteomes" id="UP001445076"/>
    </source>
</evidence>
<dbReference type="Pfam" id="PF09336">
    <property type="entry name" value="Vps4_C"/>
    <property type="match status" value="1"/>
</dbReference>
<dbReference type="Gene3D" id="1.10.8.60">
    <property type="match status" value="1"/>
</dbReference>
<dbReference type="SUPFAM" id="SSF116846">
    <property type="entry name" value="MIT domain"/>
    <property type="match status" value="1"/>
</dbReference>
<dbReference type="InterPro" id="IPR027417">
    <property type="entry name" value="P-loop_NTPase"/>
</dbReference>
<dbReference type="PROSITE" id="PS00674">
    <property type="entry name" value="AAA"/>
    <property type="match status" value="1"/>
</dbReference>
<comment type="subcellular location">
    <subcellularLocation>
        <location evidence="1">Membrane</location>
    </subcellularLocation>
</comment>
<dbReference type="SMART" id="SM00745">
    <property type="entry name" value="MIT"/>
    <property type="match status" value="1"/>
</dbReference>
<keyword evidence="8" id="KW-0206">Cytoskeleton</keyword>
<proteinExistence type="inferred from homology"/>
<keyword evidence="13" id="KW-0812">Transmembrane</keyword>
<evidence type="ECO:0000256" key="2">
    <source>
        <dbReference type="ARBA" id="ARBA00006914"/>
    </source>
</evidence>
<gene>
    <name evidence="16" type="ORF">OTU49_012800</name>
</gene>
<dbReference type="InterPro" id="IPR017179">
    <property type="entry name" value="Spastin"/>
</dbReference>
<dbReference type="GO" id="GO:0051013">
    <property type="term" value="P:microtubule severing"/>
    <property type="evidence" value="ECO:0007669"/>
    <property type="project" value="UniProtKB-ARBA"/>
</dbReference>
<comment type="similarity">
    <text evidence="2">Belongs to the AAA ATPase family.</text>
</comment>
<dbReference type="HAMAP" id="MF_03021">
    <property type="entry name" value="Spastin"/>
    <property type="match status" value="1"/>
</dbReference>
<feature type="non-terminal residue" evidence="16">
    <location>
        <position position="1"/>
    </location>
</feature>
<organism evidence="16 17">
    <name type="scientific">Cherax quadricarinatus</name>
    <name type="common">Australian red claw crayfish</name>
    <dbReference type="NCBI Taxonomy" id="27406"/>
    <lineage>
        <taxon>Eukaryota</taxon>
        <taxon>Metazoa</taxon>
        <taxon>Ecdysozoa</taxon>
        <taxon>Arthropoda</taxon>
        <taxon>Crustacea</taxon>
        <taxon>Multicrustacea</taxon>
        <taxon>Malacostraca</taxon>
        <taxon>Eumalacostraca</taxon>
        <taxon>Eucarida</taxon>
        <taxon>Decapoda</taxon>
        <taxon>Pleocyemata</taxon>
        <taxon>Astacidea</taxon>
        <taxon>Parastacoidea</taxon>
        <taxon>Parastacidae</taxon>
        <taxon>Cherax</taxon>
    </lineage>
</organism>
<evidence type="ECO:0000256" key="3">
    <source>
        <dbReference type="ARBA" id="ARBA00022490"/>
    </source>
</evidence>
<name>A0AAW0VW95_CHEQU</name>
<keyword evidence="5" id="KW-0547">Nucleotide-binding</keyword>
<evidence type="ECO:0000256" key="4">
    <source>
        <dbReference type="ARBA" id="ARBA00022701"/>
    </source>
</evidence>
<dbReference type="GO" id="GO:0016887">
    <property type="term" value="F:ATP hydrolysis activity"/>
    <property type="evidence" value="ECO:0007669"/>
    <property type="project" value="InterPro"/>
</dbReference>
<dbReference type="Pfam" id="PF00004">
    <property type="entry name" value="AAA"/>
    <property type="match status" value="1"/>
</dbReference>
<dbReference type="EC" id="5.6.1.1" evidence="11"/>
<evidence type="ECO:0000256" key="5">
    <source>
        <dbReference type="ARBA" id="ARBA00022741"/>
    </source>
</evidence>
<evidence type="ECO:0000256" key="10">
    <source>
        <dbReference type="ARBA" id="ARBA00036378"/>
    </source>
</evidence>
<dbReference type="SMART" id="SM00382">
    <property type="entry name" value="AAA"/>
    <property type="match status" value="1"/>
</dbReference>
<feature type="compositionally biased region" description="Polar residues" evidence="12">
    <location>
        <begin position="354"/>
        <end position="364"/>
    </location>
</feature>
<dbReference type="GO" id="GO:0031114">
    <property type="term" value="P:regulation of microtubule depolymerization"/>
    <property type="evidence" value="ECO:0007669"/>
    <property type="project" value="UniProtKB-ARBA"/>
</dbReference>
<dbReference type="PANTHER" id="PTHR23074">
    <property type="entry name" value="AAA DOMAIN-CONTAINING"/>
    <property type="match status" value="1"/>
</dbReference>
<feature type="domain" description="MIT" evidence="15">
    <location>
        <begin position="132"/>
        <end position="209"/>
    </location>
</feature>
<dbReference type="InterPro" id="IPR015415">
    <property type="entry name" value="Spast_Vps4_C"/>
</dbReference>
<dbReference type="InterPro" id="IPR003593">
    <property type="entry name" value="AAA+_ATPase"/>
</dbReference>
<dbReference type="FunFam" id="3.40.50.300:FF:000093">
    <property type="entry name" value="Fidgetin-like 1"/>
    <property type="match status" value="1"/>
</dbReference>
<keyword evidence="13" id="KW-1133">Transmembrane helix</keyword>
<dbReference type="InterPro" id="IPR036181">
    <property type="entry name" value="MIT_dom_sf"/>
</dbReference>
<feature type="compositionally biased region" description="Gly residues" evidence="12">
    <location>
        <begin position="375"/>
        <end position="384"/>
    </location>
</feature>
<dbReference type="EMBL" id="JARKIK010000103">
    <property type="protein sequence ID" value="KAK8721373.1"/>
    <property type="molecule type" value="Genomic_DNA"/>
</dbReference>
<evidence type="ECO:0000259" key="14">
    <source>
        <dbReference type="SMART" id="SM00382"/>
    </source>
</evidence>
<evidence type="ECO:0000256" key="7">
    <source>
        <dbReference type="ARBA" id="ARBA00023136"/>
    </source>
</evidence>
<dbReference type="PANTHER" id="PTHR23074:SF86">
    <property type="entry name" value="SPASTIN"/>
    <property type="match status" value="1"/>
</dbReference>
<feature type="region of interest" description="Disordered" evidence="12">
    <location>
        <begin position="1"/>
        <end position="27"/>
    </location>
</feature>
<feature type="transmembrane region" description="Helical" evidence="13">
    <location>
        <begin position="36"/>
        <end position="61"/>
    </location>
</feature>
<dbReference type="InterPro" id="IPR041569">
    <property type="entry name" value="AAA_lid_3"/>
</dbReference>
<dbReference type="FunFam" id="1.10.8.60:FF:000022">
    <property type="entry name" value="Fidgetin like 1"/>
    <property type="match status" value="1"/>
</dbReference>
<accession>A0AAW0VW95</accession>
<keyword evidence="6" id="KW-0067">ATP-binding</keyword>
<dbReference type="GO" id="GO:0005874">
    <property type="term" value="C:microtubule"/>
    <property type="evidence" value="ECO:0007669"/>
    <property type="project" value="UniProtKB-KW"/>
</dbReference>
<evidence type="ECO:0000256" key="13">
    <source>
        <dbReference type="SAM" id="Phobius"/>
    </source>
</evidence>
<dbReference type="GO" id="GO:0016020">
    <property type="term" value="C:membrane"/>
    <property type="evidence" value="ECO:0007669"/>
    <property type="project" value="UniProtKB-SubCell"/>
</dbReference>
<keyword evidence="4" id="KW-0493">Microtubule</keyword>
<feature type="compositionally biased region" description="Polar residues" evidence="12">
    <location>
        <begin position="254"/>
        <end position="267"/>
    </location>
</feature>
<feature type="region of interest" description="Disordered" evidence="12">
    <location>
        <begin position="243"/>
        <end position="401"/>
    </location>
</feature>
<dbReference type="GO" id="GO:0005524">
    <property type="term" value="F:ATP binding"/>
    <property type="evidence" value="ECO:0007669"/>
    <property type="project" value="UniProtKB-KW"/>
</dbReference>
<evidence type="ECO:0000256" key="6">
    <source>
        <dbReference type="ARBA" id="ARBA00022840"/>
    </source>
</evidence>
<feature type="compositionally biased region" description="Basic residues" evidence="12">
    <location>
        <begin position="1"/>
        <end position="17"/>
    </location>
</feature>
<dbReference type="AlphaFoldDB" id="A0AAW0VW95"/>
<dbReference type="FunFam" id="1.20.58.80:FF:000006">
    <property type="entry name" value="Spastin"/>
    <property type="match status" value="1"/>
</dbReference>
<dbReference type="CDD" id="cd19524">
    <property type="entry name" value="RecA-like_spastin"/>
    <property type="match status" value="1"/>
</dbReference>
<dbReference type="InterPro" id="IPR007330">
    <property type="entry name" value="MIT_dom"/>
</dbReference>
<dbReference type="SUPFAM" id="SSF52540">
    <property type="entry name" value="P-loop containing nucleoside triphosphate hydrolases"/>
    <property type="match status" value="1"/>
</dbReference>
<comment type="caution">
    <text evidence="16">The sequence shown here is derived from an EMBL/GenBank/DDBJ whole genome shotgun (WGS) entry which is preliminary data.</text>
</comment>
<dbReference type="InterPro" id="IPR003960">
    <property type="entry name" value="ATPase_AAA_CS"/>
</dbReference>
<dbReference type="GO" id="GO:0008568">
    <property type="term" value="F:microtubule severing ATPase activity"/>
    <property type="evidence" value="ECO:0007669"/>
    <property type="project" value="UniProtKB-EC"/>
</dbReference>
<reference evidence="16 17" key="1">
    <citation type="journal article" date="2024" name="BMC Genomics">
        <title>Genome assembly of redclaw crayfish (Cherax quadricarinatus) provides insights into its immune adaptation and hypoxia tolerance.</title>
        <authorList>
            <person name="Liu Z."/>
            <person name="Zheng J."/>
            <person name="Li H."/>
            <person name="Fang K."/>
            <person name="Wang S."/>
            <person name="He J."/>
            <person name="Zhou D."/>
            <person name="Weng S."/>
            <person name="Chi M."/>
            <person name="Gu Z."/>
            <person name="He J."/>
            <person name="Li F."/>
            <person name="Wang M."/>
        </authorList>
    </citation>
    <scope>NUCLEOTIDE SEQUENCE [LARGE SCALE GENOMIC DNA]</scope>
    <source>
        <strain evidence="16">ZL_2023a</strain>
    </source>
</reference>
<dbReference type="CDD" id="cd02679">
    <property type="entry name" value="MIT_spastin"/>
    <property type="match status" value="1"/>
</dbReference>
<dbReference type="Pfam" id="PF17862">
    <property type="entry name" value="AAA_lid_3"/>
    <property type="match status" value="1"/>
</dbReference>
<evidence type="ECO:0000259" key="15">
    <source>
        <dbReference type="SMART" id="SM00745"/>
    </source>
</evidence>
<feature type="domain" description="AAA+ ATPase" evidence="14">
    <location>
        <begin position="459"/>
        <end position="595"/>
    </location>
</feature>
<keyword evidence="9" id="KW-0413">Isomerase</keyword>
<evidence type="ECO:0000256" key="9">
    <source>
        <dbReference type="ARBA" id="ARBA00023235"/>
    </source>
</evidence>
<evidence type="ECO:0000256" key="12">
    <source>
        <dbReference type="SAM" id="MobiDB-lite"/>
    </source>
</evidence>
<sequence>GAHSLRRHALKSPKKSKKGDDRSSRSPNLSVHTKNFYIASYPVVLVFNLLRSVLYHIFLLLKTLFRAGSYLAQRTEAPVATTTLITELDSVGIGGGGSGQIEEGIQVDLCIPDMPPKTAGNPGPGDPLLARQKHHHRKAFEYISKALKIDEENEGNKEVAMELYRRGITELESGIAIDCEGRGEAYERAQRLQDKMRTNLIMAKERLDMLDSLVHLQQLELDVPLLTTLTPPASPAPRIMHTPPRFGGGVKANASGNRGLTNHSPGHTNKPRARVAPQVMTLTDSGRNSSDRRVGPTHSQKPSEDAKTYKKIPSTKRITTLSNKSQTLPRNMGSRAVAKTRDSRHPSTPPSVRRQLSNPSSGHSMGSPLKRRGSAGSGLGGNGSNGTPKSTPTHRRCASASLKGVDSKLAHGIMDEIIDSSPPVSWDDIAGQGTAKKALQEIVILPALRPELFTGLRAPARGLLLFGPPGNGKTMLARAVASESSATFFNISASTLTSKYVGEGEKLVKALFSVARELQPAIIFIDEIDSLLCERREGEHEASRRLKTEFLVEFDGLKSDPDERILIMGATNRPQELDDAALRRFSKRVYVSLPDKNTRTLLLGKLVAKQKSEICARDMDILAGLTEGYSGSDLTSLAKDAALAPIRELNPEEVVSCDPSEVRGITLADFKESLKKIRRSVPQSTISTYEKWNAEYGDLST</sequence>
<protein>
    <recommendedName>
        <fullName evidence="11">microtubule-severing ATPase</fullName>
        <ecNumber evidence="11">5.6.1.1</ecNumber>
    </recommendedName>
</protein>